<dbReference type="AlphaFoldDB" id="A0A286E9C9"/>
<dbReference type="OrthoDB" id="4239485at2"/>
<protein>
    <submittedName>
        <fullName evidence="2">Uncharacterized protein</fullName>
    </submittedName>
</protein>
<name>A0A286E9C9_9ACTN</name>
<gene>
    <name evidence="2" type="ORF">SAMN06297387_13140</name>
</gene>
<feature type="region of interest" description="Disordered" evidence="1">
    <location>
        <begin position="1"/>
        <end position="22"/>
    </location>
</feature>
<feature type="compositionally biased region" description="Low complexity" evidence="1">
    <location>
        <begin position="8"/>
        <end position="22"/>
    </location>
</feature>
<sequence length="187" mass="19264">MATTHSQAAATAAAPTPTTAAAAGPVGELDLETRLALTDAGMTVRLQDALLRLGVDAAAPETDARLEDAGTEALTAYVARAQPTPAFTYRTPVAALLDRAARRLEADGWCRDATRDASGARCLYGAIHAEASAAGEEDDALALLLEAIRRRDPRAQTIPAHNADLAGAAAAVQLLTQAARLADARGQ</sequence>
<evidence type="ECO:0000313" key="3">
    <source>
        <dbReference type="Proteomes" id="UP000219072"/>
    </source>
</evidence>
<dbReference type="InterPro" id="IPR045677">
    <property type="entry name" value="DUF6197"/>
</dbReference>
<dbReference type="EMBL" id="OCNE01000031">
    <property type="protein sequence ID" value="SOD67507.1"/>
    <property type="molecule type" value="Genomic_DNA"/>
</dbReference>
<proteinExistence type="predicted"/>
<dbReference type="Pfam" id="PF19698">
    <property type="entry name" value="DUF6197"/>
    <property type="match status" value="1"/>
</dbReference>
<dbReference type="RefSeq" id="WP_097234029.1">
    <property type="nucleotide sequence ID" value="NZ_OCNE01000031.1"/>
</dbReference>
<evidence type="ECO:0000256" key="1">
    <source>
        <dbReference type="SAM" id="MobiDB-lite"/>
    </source>
</evidence>
<evidence type="ECO:0000313" key="2">
    <source>
        <dbReference type="EMBL" id="SOD67507.1"/>
    </source>
</evidence>
<dbReference type="Proteomes" id="UP000219072">
    <property type="component" value="Unassembled WGS sequence"/>
</dbReference>
<keyword evidence="3" id="KW-1185">Reference proteome</keyword>
<accession>A0A286E9C9</accession>
<organism evidence="2 3">
    <name type="scientific">Streptomyces zhaozhouensis</name>
    <dbReference type="NCBI Taxonomy" id="1300267"/>
    <lineage>
        <taxon>Bacteria</taxon>
        <taxon>Bacillati</taxon>
        <taxon>Actinomycetota</taxon>
        <taxon>Actinomycetes</taxon>
        <taxon>Kitasatosporales</taxon>
        <taxon>Streptomycetaceae</taxon>
        <taxon>Streptomyces</taxon>
    </lineage>
</organism>
<reference evidence="2 3" key="1">
    <citation type="submission" date="2017-09" db="EMBL/GenBank/DDBJ databases">
        <authorList>
            <person name="Ehlers B."/>
            <person name="Leendertz F.H."/>
        </authorList>
    </citation>
    <scope>NUCLEOTIDE SEQUENCE [LARGE SCALE GENOMIC DNA]</scope>
    <source>
        <strain evidence="2 3">CGMCC 4.7095</strain>
    </source>
</reference>